<reference evidence="2 3" key="1">
    <citation type="submission" date="2021-03" db="EMBL/GenBank/DDBJ databases">
        <title>Genomic Encyclopedia of Type Strains, Phase IV (KMG-IV): sequencing the most valuable type-strain genomes for metagenomic binning, comparative biology and taxonomic classification.</title>
        <authorList>
            <person name="Goeker M."/>
        </authorList>
    </citation>
    <scope>NUCLEOTIDE SEQUENCE [LARGE SCALE GENOMIC DNA]</scope>
    <source>
        <strain evidence="2 3">DSM 26048</strain>
    </source>
</reference>
<feature type="transmembrane region" description="Helical" evidence="1">
    <location>
        <begin position="6"/>
        <end position="24"/>
    </location>
</feature>
<evidence type="ECO:0000313" key="2">
    <source>
        <dbReference type="EMBL" id="MBP1989032.1"/>
    </source>
</evidence>
<gene>
    <name evidence="2" type="ORF">J2Z66_000627</name>
</gene>
<evidence type="ECO:0000313" key="3">
    <source>
        <dbReference type="Proteomes" id="UP001519287"/>
    </source>
</evidence>
<dbReference type="RefSeq" id="WP_209969826.1">
    <property type="nucleotide sequence ID" value="NZ_JAGGLB010000002.1"/>
</dbReference>
<keyword evidence="1" id="KW-0472">Membrane</keyword>
<comment type="caution">
    <text evidence="2">The sequence shown here is derived from an EMBL/GenBank/DDBJ whole genome shotgun (WGS) entry which is preliminary data.</text>
</comment>
<dbReference type="Proteomes" id="UP001519287">
    <property type="component" value="Unassembled WGS sequence"/>
</dbReference>
<keyword evidence="1" id="KW-1133">Transmembrane helix</keyword>
<name>A0ABS4IN81_9BACL</name>
<protein>
    <submittedName>
        <fullName evidence="2">Uncharacterized protein</fullName>
    </submittedName>
</protein>
<organism evidence="2 3">
    <name type="scientific">Paenibacillus eucommiae</name>
    <dbReference type="NCBI Taxonomy" id="1355755"/>
    <lineage>
        <taxon>Bacteria</taxon>
        <taxon>Bacillati</taxon>
        <taxon>Bacillota</taxon>
        <taxon>Bacilli</taxon>
        <taxon>Bacillales</taxon>
        <taxon>Paenibacillaceae</taxon>
        <taxon>Paenibacillus</taxon>
    </lineage>
</organism>
<proteinExistence type="predicted"/>
<accession>A0ABS4IN81</accession>
<keyword evidence="1" id="KW-0812">Transmembrane</keyword>
<keyword evidence="3" id="KW-1185">Reference proteome</keyword>
<evidence type="ECO:0000256" key="1">
    <source>
        <dbReference type="SAM" id="Phobius"/>
    </source>
</evidence>
<dbReference type="EMBL" id="JAGGLB010000002">
    <property type="protein sequence ID" value="MBP1989032.1"/>
    <property type="molecule type" value="Genomic_DNA"/>
</dbReference>
<sequence length="151" mass="17359">MEKGDVTVILLILIVFVGFITLRFRHWLATPPKKRLSIYSGSEVPDDDDTVRLLEGAGFDVLSGKTKVPITMMLNDSEEFQTRLYIDYFAQKNEELFLVKVARERKPLEMTGSSIRDHLLSYSLLYPEAAGVLYVDMEMLKIKKITFHIEV</sequence>